<evidence type="ECO:0000313" key="3">
    <source>
        <dbReference type="Proteomes" id="UP000218209"/>
    </source>
</evidence>
<keyword evidence="3" id="KW-1185">Reference proteome</keyword>
<accession>A0A1X6PIH5</accession>
<organism evidence="2 3">
    <name type="scientific">Porphyra umbilicalis</name>
    <name type="common">Purple laver</name>
    <name type="synonym">Red alga</name>
    <dbReference type="NCBI Taxonomy" id="2786"/>
    <lineage>
        <taxon>Eukaryota</taxon>
        <taxon>Rhodophyta</taxon>
        <taxon>Bangiophyceae</taxon>
        <taxon>Bangiales</taxon>
        <taxon>Bangiaceae</taxon>
        <taxon>Porphyra</taxon>
    </lineage>
</organism>
<dbReference type="EMBL" id="KV918769">
    <property type="protein sequence ID" value="OSX80679.1"/>
    <property type="molecule type" value="Genomic_DNA"/>
</dbReference>
<feature type="region of interest" description="Disordered" evidence="1">
    <location>
        <begin position="132"/>
        <end position="175"/>
    </location>
</feature>
<feature type="region of interest" description="Disordered" evidence="1">
    <location>
        <begin position="42"/>
        <end position="81"/>
    </location>
</feature>
<sequence length="175" mass="17424">MAVHRLPYSSGYLAPPPGAPSAVHPAGWLAARGGGVGGCVAARAGPSPGQPPCRPAAGPAAVPPPAPARRTPPAGGDWSLPDKLVGGVPRGRTAQGTNGLDAGRAALVSPRRGAAPAAVCSSCRRTAVPACGRGRRPPHIPGEATLIRRSPTAGGRQPTPVRLWCSPTRSSHGPP</sequence>
<dbReference type="AlphaFoldDB" id="A0A1X6PIH5"/>
<reference evidence="2 3" key="1">
    <citation type="submission" date="2017-03" db="EMBL/GenBank/DDBJ databases">
        <title>WGS assembly of Porphyra umbilicalis.</title>
        <authorList>
            <person name="Brawley S.H."/>
            <person name="Blouin N.A."/>
            <person name="Ficko-Blean E."/>
            <person name="Wheeler G.L."/>
            <person name="Lohr M."/>
            <person name="Goodson H.V."/>
            <person name="Jenkins J.W."/>
            <person name="Blaby-Haas C.E."/>
            <person name="Helliwell K.E."/>
            <person name="Chan C."/>
            <person name="Marriage T."/>
            <person name="Bhattacharya D."/>
            <person name="Klein A.S."/>
            <person name="Badis Y."/>
            <person name="Brodie J."/>
            <person name="Cao Y."/>
            <person name="Collen J."/>
            <person name="Dittami S.M."/>
            <person name="Gachon C.M."/>
            <person name="Green B.R."/>
            <person name="Karpowicz S."/>
            <person name="Kim J.W."/>
            <person name="Kudahl U."/>
            <person name="Lin S."/>
            <person name="Michel G."/>
            <person name="Mittag M."/>
            <person name="Olson B.J."/>
            <person name="Pangilinan J."/>
            <person name="Peng Y."/>
            <person name="Qiu H."/>
            <person name="Shu S."/>
            <person name="Singer J.T."/>
            <person name="Smith A.G."/>
            <person name="Sprecher B.N."/>
            <person name="Wagner V."/>
            <person name="Wang W."/>
            <person name="Wang Z.-Y."/>
            <person name="Yan J."/>
            <person name="Yarish C."/>
            <person name="Zoeuner-Riek S."/>
            <person name="Zhuang Y."/>
            <person name="Zou Y."/>
            <person name="Lindquist E.A."/>
            <person name="Grimwood J."/>
            <person name="Barry K."/>
            <person name="Rokhsar D.S."/>
            <person name="Schmutz J."/>
            <person name="Stiller J.W."/>
            <person name="Grossman A.R."/>
            <person name="Prochnik S.E."/>
        </authorList>
    </citation>
    <scope>NUCLEOTIDE SEQUENCE [LARGE SCALE GENOMIC DNA]</scope>
    <source>
        <strain evidence="2">4086291</strain>
    </source>
</reference>
<evidence type="ECO:0000256" key="1">
    <source>
        <dbReference type="SAM" id="MobiDB-lite"/>
    </source>
</evidence>
<protein>
    <submittedName>
        <fullName evidence="2">Uncharacterized protein</fullName>
    </submittedName>
</protein>
<gene>
    <name evidence="2" type="ORF">BU14_0033s0023</name>
</gene>
<evidence type="ECO:0000313" key="2">
    <source>
        <dbReference type="EMBL" id="OSX80679.1"/>
    </source>
</evidence>
<proteinExistence type="predicted"/>
<name>A0A1X6PIH5_PORUM</name>
<dbReference type="Proteomes" id="UP000218209">
    <property type="component" value="Unassembled WGS sequence"/>
</dbReference>